<name>A0ACA9UEJ4_BIOOC</name>
<protein>
    <submittedName>
        <fullName evidence="1">Uncharacterized protein</fullName>
    </submittedName>
</protein>
<comment type="caution">
    <text evidence="1">The sequence shown here is derived from an EMBL/GenBank/DDBJ whole genome shotgun (WGS) entry which is preliminary data.</text>
</comment>
<evidence type="ECO:0000313" key="2">
    <source>
        <dbReference type="Proteomes" id="UP000836387"/>
    </source>
</evidence>
<reference evidence="1" key="1">
    <citation type="submission" date="2020-04" db="EMBL/GenBank/DDBJ databases">
        <authorList>
            <person name="Broberg M."/>
        </authorList>
    </citation>
    <scope>NUCLEOTIDE SEQUENCE</scope>
</reference>
<evidence type="ECO:0000313" key="1">
    <source>
        <dbReference type="EMBL" id="CAG9951507.1"/>
    </source>
</evidence>
<proteinExistence type="predicted"/>
<accession>A0ACA9UEJ4</accession>
<keyword evidence="2" id="KW-1185">Reference proteome</keyword>
<sequence>MSMTRKKILDSVPRYRAVLQDEPEYFSVGHDSGIPFLLTEQMQSEKDVAVLACGIGDARLLYATIIFAAMVAPKSKKFHFTLVDVKPPVFARDLLVFHMLVAMRSQDDYKKKEETSWAIAYVFAGQVMPPWASGILHESISALITTLEDSSSNVMDIFYVSGPAREKIIHILKQWREPPVETYTVAAIRRMMVEQSDAQNKAFAKESEDEPPHPKFPPGCLHTDSDARLFNDIHVVLPSVPLLERHEPELLLVSRAYRESHSPSDRKALDDYINSTWKPNVTVLDFEFELKCEDRGTLSGQPFFNWSPDGVATALFIALPYQIFLSKPGVFEHISAFFRKASSSLEQLGDRIVIEVVTGEMNDTFERLRYGLLRFGQKAIGNLDPSKFPNRFDKIDMSNIPDYVGGSFTSFIHGIPLLREEGRSLLRSYVLRNLHAWDSHDIFLAEYLVLGEREVIQSHFRTALTQLSLGHELRNAGKTSPSGSAAMSTPLEWQRTAPLSSHLPLQDRMSRRRLEMWLHSHFLKLCLPHIRYRASNVGVSAPLNLTSFLHLVAHVASLGYPRGWLSRILHELCTGMLTQTRAAPPIDEITDEGLAEVIFNPVDFSVGPFAAEFRTLVAIWEPILDVPLAWNTPAAGKKLLPEAKMIRKFTIRFPKEPIVTTGLLEISCFSVVMKKKSLKAPGRTLRGFLDDRMDECPKLPNAKRVRREPHVHMISACKFTPETFEVEFWLDERVVDCLVAETGWEAWIWRTDVYESAMGPVSLDSYGDLVKGEAWSETI</sequence>
<organism evidence="1 2">
    <name type="scientific">Clonostachys rosea f. rosea IK726</name>
    <dbReference type="NCBI Taxonomy" id="1349383"/>
    <lineage>
        <taxon>Eukaryota</taxon>
        <taxon>Fungi</taxon>
        <taxon>Dikarya</taxon>
        <taxon>Ascomycota</taxon>
        <taxon>Pezizomycotina</taxon>
        <taxon>Sordariomycetes</taxon>
        <taxon>Hypocreomycetidae</taxon>
        <taxon>Hypocreales</taxon>
        <taxon>Bionectriaceae</taxon>
        <taxon>Clonostachys</taxon>
    </lineage>
</organism>
<reference evidence="1" key="2">
    <citation type="submission" date="2021-10" db="EMBL/GenBank/DDBJ databases">
        <authorList>
            <person name="Piombo E."/>
        </authorList>
    </citation>
    <scope>NUCLEOTIDE SEQUENCE</scope>
</reference>
<dbReference type="Proteomes" id="UP000836387">
    <property type="component" value="Unassembled WGS sequence"/>
</dbReference>
<gene>
    <name evidence="1" type="ORF">CRV2_00020446</name>
</gene>
<dbReference type="EMBL" id="CADEHS020000336">
    <property type="protein sequence ID" value="CAG9951507.1"/>
    <property type="molecule type" value="Genomic_DNA"/>
</dbReference>